<dbReference type="PROSITE" id="PS51918">
    <property type="entry name" value="RADICAL_SAM"/>
    <property type="match status" value="1"/>
</dbReference>
<dbReference type="Gene3D" id="3.80.30.20">
    <property type="entry name" value="tm_1862 like domain"/>
    <property type="match status" value="1"/>
</dbReference>
<evidence type="ECO:0000313" key="2">
    <source>
        <dbReference type="EMBL" id="RCK80125.1"/>
    </source>
</evidence>
<comment type="caution">
    <text evidence="2">The sequence shown here is derived from an EMBL/GenBank/DDBJ whole genome shotgun (WGS) entry which is preliminary data.</text>
</comment>
<dbReference type="SFLD" id="SFLDG01082">
    <property type="entry name" value="B12-binding_domain_containing"/>
    <property type="match status" value="1"/>
</dbReference>
<dbReference type="InterPro" id="IPR023404">
    <property type="entry name" value="rSAM_horseshoe"/>
</dbReference>
<dbReference type="InterPro" id="IPR058240">
    <property type="entry name" value="rSAM_sf"/>
</dbReference>
<evidence type="ECO:0000259" key="1">
    <source>
        <dbReference type="PROSITE" id="PS51918"/>
    </source>
</evidence>
<dbReference type="SUPFAM" id="SSF102114">
    <property type="entry name" value="Radical SAM enzymes"/>
    <property type="match status" value="1"/>
</dbReference>
<proteinExistence type="predicted"/>
<dbReference type="AlphaFoldDB" id="A0A367ZPQ6"/>
<dbReference type="EMBL" id="QOQW01000008">
    <property type="protein sequence ID" value="RCK80125.1"/>
    <property type="molecule type" value="Genomic_DNA"/>
</dbReference>
<dbReference type="SFLD" id="SFLDS00029">
    <property type="entry name" value="Radical_SAM"/>
    <property type="match status" value="1"/>
</dbReference>
<reference evidence="2 3" key="1">
    <citation type="submission" date="2018-05" db="EMBL/GenBank/DDBJ databases">
        <title>A metagenomic window into the 2 km-deep terrestrial subsurface aquifer revealed taxonomically and functionally diverse microbial community comprising novel uncultured bacterial lineages.</title>
        <authorList>
            <person name="Kadnikov V.V."/>
            <person name="Mardanov A.V."/>
            <person name="Beletsky A.V."/>
            <person name="Banks D."/>
            <person name="Pimenov N.V."/>
            <person name="Frank Y.A."/>
            <person name="Karnachuk O.V."/>
            <person name="Ravin N.V."/>
        </authorList>
    </citation>
    <scope>NUCLEOTIDE SEQUENCE [LARGE SCALE GENOMIC DNA]</scope>
    <source>
        <strain evidence="2">BY5</strain>
    </source>
</reference>
<name>A0A367ZPQ6_9BACT</name>
<dbReference type="Proteomes" id="UP000252355">
    <property type="component" value="Unassembled WGS sequence"/>
</dbReference>
<dbReference type="InterPro" id="IPR006638">
    <property type="entry name" value="Elp3/MiaA/NifB-like_rSAM"/>
</dbReference>
<dbReference type="PANTHER" id="PTHR42731:SF5">
    <property type="entry name" value="RADICAL SAM DOMAIN PROTEIN"/>
    <property type="match status" value="1"/>
</dbReference>
<gene>
    <name evidence="2" type="ORF">OZSIB_3629</name>
</gene>
<dbReference type="GO" id="GO:0003824">
    <property type="term" value="F:catalytic activity"/>
    <property type="evidence" value="ECO:0007669"/>
    <property type="project" value="InterPro"/>
</dbReference>
<protein>
    <recommendedName>
        <fullName evidence="1">Radical SAM core domain-containing protein</fullName>
    </recommendedName>
</protein>
<dbReference type="Pfam" id="PF04055">
    <property type="entry name" value="Radical_SAM"/>
    <property type="match status" value="1"/>
</dbReference>
<dbReference type="SMART" id="SM00729">
    <property type="entry name" value="Elp3"/>
    <property type="match status" value="1"/>
</dbReference>
<dbReference type="InterPro" id="IPR007197">
    <property type="entry name" value="rSAM"/>
</dbReference>
<organism evidence="2 3">
    <name type="scientific">Candidatus Ozemobacter sibiricus</name>
    <dbReference type="NCBI Taxonomy" id="2268124"/>
    <lineage>
        <taxon>Bacteria</taxon>
        <taxon>Candidatus Ozemobacteria</taxon>
        <taxon>Candidatus Ozemobacterales</taxon>
        <taxon>Candidatus Ozemobacteraceae</taxon>
        <taxon>Candidatus Ozemobacter</taxon>
    </lineage>
</organism>
<sequence>MTRLAHRFSYEEAAARLQRLERAEVNVPIAGRLNVGLVFPGPYGMGMSNLGFLTVHRLTGTVPGIGVERFFPELTAGQPLTPPFYSFETRRPLGDFDLLAFSISFEGDFDRLPGLLKALGIPLRAADRRPGRFPLLVVGGAGVAANPAALSRLADLVVTGEAETIWPGLLARLLAEGPVAAAAADLPGVWAPAHRPAPPASPPPHDVARAPAYAHLVTPANAFGGAHLIEVMRGCPRHCVFCLARVIYHPPRAVPAATFAAWLAGRPWIDDLGLIAPSLFDHPELEELLAICAERGLRLRNSSVKWERLTDSVLTLLHRCGVKGLTLAPESGSAEIRRRMGKPLREEAFFATMERIGAHGFTHLKLYFLVGFPGETDADLEATAEFLERAAGTAQRTGLTLTAAFGGFVPKQGTPAAREGCAGAAELKRRFHWLKRRVKAAAPRLQVRFDSPDQIARQAFLAQVGPELVDHYLKEEARCPVMRGSPIRGESPELDV</sequence>
<dbReference type="GO" id="GO:0051536">
    <property type="term" value="F:iron-sulfur cluster binding"/>
    <property type="evidence" value="ECO:0007669"/>
    <property type="project" value="InterPro"/>
</dbReference>
<dbReference type="Pfam" id="PF19864">
    <property type="entry name" value="Radical_SAM_N2"/>
    <property type="match status" value="1"/>
</dbReference>
<evidence type="ECO:0000313" key="3">
    <source>
        <dbReference type="Proteomes" id="UP000252355"/>
    </source>
</evidence>
<dbReference type="PANTHER" id="PTHR42731">
    <property type="entry name" value="SLL1084 PROTEIN"/>
    <property type="match status" value="1"/>
</dbReference>
<accession>A0A367ZPQ6</accession>
<feature type="domain" description="Radical SAM core" evidence="1">
    <location>
        <begin position="221"/>
        <end position="448"/>
    </location>
</feature>
<dbReference type="InterPro" id="IPR045784">
    <property type="entry name" value="Radical_SAM_N2"/>
</dbReference>